<gene>
    <name evidence="2" type="ORF">H9J30_20330</name>
</gene>
<dbReference type="RefSeq" id="WP_240132661.1">
    <property type="nucleotide sequence ID" value="NZ_JACSDI010000027.1"/>
</dbReference>
<reference evidence="2 3" key="1">
    <citation type="submission" date="2020-08" db="EMBL/GenBank/DDBJ databases">
        <title>Whole genome sequence of Shewanella sp strain PS-2.</title>
        <authorList>
            <person name="Das S.K."/>
        </authorList>
    </citation>
    <scope>NUCLEOTIDE SEQUENCE [LARGE SCALE GENOMIC DNA]</scope>
    <source>
        <strain evidence="2 3">PS-2</strain>
    </source>
</reference>
<accession>A0ABS9R0V4</accession>
<keyword evidence="3" id="KW-1185">Reference proteome</keyword>
<dbReference type="InterPro" id="IPR000259">
    <property type="entry name" value="Adhesion_dom_fimbrial"/>
</dbReference>
<proteinExistence type="predicted"/>
<feature type="domain" description="Fimbrial-type adhesion" evidence="1">
    <location>
        <begin position="280"/>
        <end position="452"/>
    </location>
</feature>
<dbReference type="EMBL" id="JACSDI010000027">
    <property type="protein sequence ID" value="MCG9966231.1"/>
    <property type="molecule type" value="Genomic_DNA"/>
</dbReference>
<comment type="caution">
    <text evidence="2">The sequence shown here is derived from an EMBL/GenBank/DDBJ whole genome shotgun (WGS) entry which is preliminary data.</text>
</comment>
<dbReference type="InterPro" id="IPR008966">
    <property type="entry name" value="Adhesion_dom_sf"/>
</dbReference>
<evidence type="ECO:0000259" key="1">
    <source>
        <dbReference type="Pfam" id="PF00419"/>
    </source>
</evidence>
<dbReference type="InterPro" id="IPR011228">
    <property type="entry name" value="UCP029766"/>
</dbReference>
<dbReference type="Proteomes" id="UP000829384">
    <property type="component" value="Unassembled WGS sequence"/>
</dbReference>
<dbReference type="SUPFAM" id="SSF49401">
    <property type="entry name" value="Bacterial adhesins"/>
    <property type="match status" value="1"/>
</dbReference>
<name>A0ABS9R0V4_9GAMM</name>
<evidence type="ECO:0000313" key="2">
    <source>
        <dbReference type="EMBL" id="MCG9966231.1"/>
    </source>
</evidence>
<sequence>MLIFCIRVVGEWLLKGMLINFIMLFSFDIEAACQRISTVTTNPNDPSYVNPNYGLTTVWYGAYDANRGSLNLPVIQVAANKYQPNGTLLATAVVPFIIYAQTNGYHPETVLYRCEASDEGKLYEYYSTNGDNEFGGYYEDGFADGVAYGYATYIKNIVVRIRNNTSNKYFSRHWQRRALADLDRDEKGRILVKAKNFTDITIEIFRIRDVRGQLGDTNGYISGYTYNQPAGYIAFGGPGVNHPTEGLDHASHWPGFYGEWPGNISLYQQLIVRRTTLIGNCSVINSTPIVRLPLITVNELNSGQTADTDFQLRYECQGNALTGTKPGQFAMGFKINSASFSDAWNMNLRDYNAVSHLLSDGYGRNNNLALGVAVILEREDGLTQPFMIKDYPDLVSTYDAYKDGWRTLSPYYSLVNGNRIYTQNYKAKLVKLSGRNVTAGRYLAQAQIIVRLQ</sequence>
<dbReference type="PIRSF" id="PIRSF029766">
    <property type="entry name" value="UCP029766"/>
    <property type="match status" value="1"/>
</dbReference>
<dbReference type="Pfam" id="PF00419">
    <property type="entry name" value="Fimbrial"/>
    <property type="match status" value="1"/>
</dbReference>
<protein>
    <submittedName>
        <fullName evidence="2">Fimbrial protein</fullName>
    </submittedName>
</protein>
<evidence type="ECO:0000313" key="3">
    <source>
        <dbReference type="Proteomes" id="UP000829384"/>
    </source>
</evidence>
<organism evidence="2 3">
    <name type="scientific">Shewanella cutis</name>
    <dbReference type="NCBI Taxonomy" id="2766780"/>
    <lineage>
        <taxon>Bacteria</taxon>
        <taxon>Pseudomonadati</taxon>
        <taxon>Pseudomonadota</taxon>
        <taxon>Gammaproteobacteria</taxon>
        <taxon>Alteromonadales</taxon>
        <taxon>Shewanellaceae</taxon>
        <taxon>Shewanella</taxon>
    </lineage>
</organism>